<keyword evidence="3" id="KW-1185">Reference proteome</keyword>
<feature type="signal peptide" evidence="1">
    <location>
        <begin position="1"/>
        <end position="23"/>
    </location>
</feature>
<comment type="caution">
    <text evidence="2">The sequence shown here is derived from an EMBL/GenBank/DDBJ whole genome shotgun (WGS) entry which is preliminary data.</text>
</comment>
<dbReference type="AlphaFoldDB" id="A0AA41U7E4"/>
<protein>
    <submittedName>
        <fullName evidence="2">Uncharacterized protein</fullName>
    </submittedName>
</protein>
<keyword evidence="1" id="KW-0732">Signal</keyword>
<name>A0AA41U7E4_9ACTN</name>
<dbReference type="Proteomes" id="UP001165378">
    <property type="component" value="Unassembled WGS sequence"/>
</dbReference>
<evidence type="ECO:0000256" key="1">
    <source>
        <dbReference type="SAM" id="SignalP"/>
    </source>
</evidence>
<reference evidence="2" key="1">
    <citation type="submission" date="2022-01" db="EMBL/GenBank/DDBJ databases">
        <title>Genome-Based Taxonomic Classification of the Phylum Actinobacteria.</title>
        <authorList>
            <person name="Gao Y."/>
        </authorList>
    </citation>
    <scope>NUCLEOTIDE SEQUENCE</scope>
    <source>
        <strain evidence="2">KLBMP 8922</strain>
    </source>
</reference>
<dbReference type="EMBL" id="JAKFHA010000070">
    <property type="protein sequence ID" value="MCF2533972.1"/>
    <property type="molecule type" value="Genomic_DNA"/>
</dbReference>
<evidence type="ECO:0000313" key="2">
    <source>
        <dbReference type="EMBL" id="MCF2533972.1"/>
    </source>
</evidence>
<sequence>MIHGGLAAGIAACASLMAAAAVARPWGRRARGASRGHHLLRELDGSASVCFDWPERRLPAAEIVRLAAWAGYRCVHSAPISPRVVRWRFEKDDSLPVRAWEEEWLWRAPSS</sequence>
<gene>
    <name evidence="2" type="ORF">LZ495_43070</name>
</gene>
<organism evidence="2 3">
    <name type="scientific">Yinghuangia soli</name>
    <dbReference type="NCBI Taxonomy" id="2908204"/>
    <lineage>
        <taxon>Bacteria</taxon>
        <taxon>Bacillati</taxon>
        <taxon>Actinomycetota</taxon>
        <taxon>Actinomycetes</taxon>
        <taxon>Kitasatosporales</taxon>
        <taxon>Streptomycetaceae</taxon>
        <taxon>Yinghuangia</taxon>
    </lineage>
</organism>
<evidence type="ECO:0000313" key="3">
    <source>
        <dbReference type="Proteomes" id="UP001165378"/>
    </source>
</evidence>
<proteinExistence type="predicted"/>
<accession>A0AA41U7E4</accession>
<feature type="chain" id="PRO_5041249501" evidence="1">
    <location>
        <begin position="24"/>
        <end position="111"/>
    </location>
</feature>